<keyword evidence="4" id="KW-1185">Reference proteome</keyword>
<gene>
    <name evidence="3" type="ORF">ANCCEY_14643</name>
</gene>
<evidence type="ECO:0000313" key="3">
    <source>
        <dbReference type="EMBL" id="EPB66266.1"/>
    </source>
</evidence>
<proteinExistence type="predicted"/>
<feature type="coiled-coil region" evidence="1">
    <location>
        <begin position="39"/>
        <end position="76"/>
    </location>
</feature>
<accession>A0A0D6L9D3</accession>
<sequence>MVERRRATSAALEKMKAAEEGMQSIAASVEATSSSDISLSGAITELKHARERLASYENLKKEAERAAEKMLALDDNVPQTCAILDNDNHSESTSRAERAMARAGECDRGPSELCAEGAEEIRAKYYRNFDYRNFIKHLANK</sequence>
<keyword evidence="1" id="KW-0175">Coiled coil</keyword>
<feature type="compositionally biased region" description="Basic and acidic residues" evidence="2">
    <location>
        <begin position="86"/>
        <end position="109"/>
    </location>
</feature>
<dbReference type="Proteomes" id="UP000054495">
    <property type="component" value="Unassembled WGS sequence"/>
</dbReference>
<reference evidence="3 4" key="1">
    <citation type="submission" date="2013-05" db="EMBL/GenBank/DDBJ databases">
        <title>Draft genome of the parasitic nematode Anyclostoma ceylanicum.</title>
        <authorList>
            <person name="Mitreva M."/>
        </authorList>
    </citation>
    <scope>NUCLEOTIDE SEQUENCE [LARGE SCALE GENOMIC DNA]</scope>
</reference>
<name>A0A0D6L9D3_9BILA</name>
<feature type="region of interest" description="Disordered" evidence="2">
    <location>
        <begin position="85"/>
        <end position="109"/>
    </location>
</feature>
<evidence type="ECO:0000256" key="2">
    <source>
        <dbReference type="SAM" id="MobiDB-lite"/>
    </source>
</evidence>
<dbReference type="AlphaFoldDB" id="A0A0D6L9D3"/>
<organism evidence="3 4">
    <name type="scientific">Ancylostoma ceylanicum</name>
    <dbReference type="NCBI Taxonomy" id="53326"/>
    <lineage>
        <taxon>Eukaryota</taxon>
        <taxon>Metazoa</taxon>
        <taxon>Ecdysozoa</taxon>
        <taxon>Nematoda</taxon>
        <taxon>Chromadorea</taxon>
        <taxon>Rhabditida</taxon>
        <taxon>Rhabditina</taxon>
        <taxon>Rhabditomorpha</taxon>
        <taxon>Strongyloidea</taxon>
        <taxon>Ancylostomatidae</taxon>
        <taxon>Ancylostomatinae</taxon>
        <taxon>Ancylostoma</taxon>
    </lineage>
</organism>
<evidence type="ECO:0000313" key="4">
    <source>
        <dbReference type="Proteomes" id="UP000054495"/>
    </source>
</evidence>
<protein>
    <submittedName>
        <fullName evidence="3">Uncharacterized protein</fullName>
    </submittedName>
</protein>
<evidence type="ECO:0000256" key="1">
    <source>
        <dbReference type="SAM" id="Coils"/>
    </source>
</evidence>
<dbReference type="EMBL" id="KE126303">
    <property type="protein sequence ID" value="EPB66266.1"/>
    <property type="molecule type" value="Genomic_DNA"/>
</dbReference>